<dbReference type="InterPro" id="IPR014349">
    <property type="entry name" value="Rieske_Fe-S_prot"/>
</dbReference>
<name>Q0RQB7_FRAAA</name>
<dbReference type="AlphaFoldDB" id="Q0RQB7"/>
<sequence length="176" mass="16671">MTQEAPSRRTVVPGIAVTVAAGAVGYVVADSSDAAKSSSGRSGDHGRTPAAAGSSGGSGSADDADGKGAGSGGSGSGGSGGKAALARVGDVPADGGLILDDAGIVLTRDAAGAVQGFSNVCTHQGCTVNAVSKGRIRCPCHGSAFDTRTGQPVAGPAKAPLPGVAVTVRGDEVFPA</sequence>
<evidence type="ECO:0000256" key="3">
    <source>
        <dbReference type="ARBA" id="ARBA00022714"/>
    </source>
</evidence>
<keyword evidence="13" id="KW-1185">Reference proteome</keyword>
<evidence type="ECO:0000259" key="11">
    <source>
        <dbReference type="PROSITE" id="PS51296"/>
    </source>
</evidence>
<evidence type="ECO:0000256" key="8">
    <source>
        <dbReference type="ARBA" id="ARBA00029586"/>
    </source>
</evidence>
<feature type="region of interest" description="Disordered" evidence="10">
    <location>
        <begin position="32"/>
        <end position="84"/>
    </location>
</feature>
<keyword evidence="7" id="KW-1015">Disulfide bond</keyword>
<dbReference type="PANTHER" id="PTHR10134">
    <property type="entry name" value="CYTOCHROME B-C1 COMPLEX SUBUNIT RIESKE, MITOCHONDRIAL"/>
    <property type="match status" value="1"/>
</dbReference>
<dbReference type="GO" id="GO:0016020">
    <property type="term" value="C:membrane"/>
    <property type="evidence" value="ECO:0007669"/>
    <property type="project" value="InterPro"/>
</dbReference>
<organism evidence="12 13">
    <name type="scientific">Frankia alni (strain DSM 45986 / CECT 9034 / ACN14a)</name>
    <dbReference type="NCBI Taxonomy" id="326424"/>
    <lineage>
        <taxon>Bacteria</taxon>
        <taxon>Bacillati</taxon>
        <taxon>Actinomycetota</taxon>
        <taxon>Actinomycetes</taxon>
        <taxon>Frankiales</taxon>
        <taxon>Frankiaceae</taxon>
        <taxon>Frankia</taxon>
    </lineage>
</organism>
<keyword evidence="5" id="KW-0408">Iron</keyword>
<dbReference type="KEGG" id="fal:FRAAL1604"/>
<evidence type="ECO:0000256" key="5">
    <source>
        <dbReference type="ARBA" id="ARBA00023004"/>
    </source>
</evidence>
<dbReference type="STRING" id="326424.FRAAL1604"/>
<keyword evidence="3" id="KW-0001">2Fe-2S</keyword>
<dbReference type="GO" id="GO:0051537">
    <property type="term" value="F:2 iron, 2 sulfur cluster binding"/>
    <property type="evidence" value="ECO:0007669"/>
    <property type="project" value="UniProtKB-KW"/>
</dbReference>
<dbReference type="InterPro" id="IPR006311">
    <property type="entry name" value="TAT_signal"/>
</dbReference>
<dbReference type="SUPFAM" id="SSF50022">
    <property type="entry name" value="ISP domain"/>
    <property type="match status" value="1"/>
</dbReference>
<dbReference type="Proteomes" id="UP000000657">
    <property type="component" value="Chromosome"/>
</dbReference>
<dbReference type="GO" id="GO:0046872">
    <property type="term" value="F:metal ion binding"/>
    <property type="evidence" value="ECO:0007669"/>
    <property type="project" value="UniProtKB-KW"/>
</dbReference>
<keyword evidence="6" id="KW-0411">Iron-sulfur</keyword>
<evidence type="ECO:0000256" key="10">
    <source>
        <dbReference type="SAM" id="MobiDB-lite"/>
    </source>
</evidence>
<protein>
    <recommendedName>
        <fullName evidence="2">Cytochrome bc1 complex Rieske iron-sulfur subunit</fullName>
    </recommendedName>
    <alternativeName>
        <fullName evidence="8">Cytochrome bc1 reductase complex subunit QcrA</fullName>
    </alternativeName>
</protein>
<dbReference type="Gene3D" id="2.102.10.10">
    <property type="entry name" value="Rieske [2Fe-2S] iron-sulphur domain"/>
    <property type="match status" value="1"/>
</dbReference>
<reference evidence="12 13" key="1">
    <citation type="journal article" date="2007" name="Genome Res.">
        <title>Genome characteristics of facultatively symbiotic Frankia sp. strains reflect host range and host plant biogeography.</title>
        <authorList>
            <person name="Normand P."/>
            <person name="Lapierre P."/>
            <person name="Tisa L.S."/>
            <person name="Gogarten J.P."/>
            <person name="Alloisio N."/>
            <person name="Bagnarol E."/>
            <person name="Bassi C.A."/>
            <person name="Berry A.M."/>
            <person name="Bickhart D.M."/>
            <person name="Choisne N."/>
            <person name="Couloux A."/>
            <person name="Cournoyer B."/>
            <person name="Cruveiller S."/>
            <person name="Daubin V."/>
            <person name="Demange N."/>
            <person name="Francino M.P."/>
            <person name="Goltsman E."/>
            <person name="Huang Y."/>
            <person name="Kopp O.R."/>
            <person name="Labarre L."/>
            <person name="Lapidus A."/>
            <person name="Lavire C."/>
            <person name="Marechal J."/>
            <person name="Martinez M."/>
            <person name="Mastronunzio J.E."/>
            <person name="Mullin B.C."/>
            <person name="Niemann J."/>
            <person name="Pujic P."/>
            <person name="Rawnsley T."/>
            <person name="Rouy Z."/>
            <person name="Schenowitz C."/>
            <person name="Sellstedt A."/>
            <person name="Tavares F."/>
            <person name="Tomkins J.P."/>
            <person name="Vallenet D."/>
            <person name="Valverde C."/>
            <person name="Wall L.G."/>
            <person name="Wang Y."/>
            <person name="Medigue C."/>
            <person name="Benson D.R."/>
        </authorList>
    </citation>
    <scope>NUCLEOTIDE SEQUENCE [LARGE SCALE GENOMIC DNA]</scope>
    <source>
        <strain evidence="13">DSM 45986 / CECT 9034 / ACN14a</strain>
    </source>
</reference>
<dbReference type="Pfam" id="PF00355">
    <property type="entry name" value="Rieske"/>
    <property type="match status" value="1"/>
</dbReference>
<evidence type="ECO:0000256" key="6">
    <source>
        <dbReference type="ARBA" id="ARBA00023014"/>
    </source>
</evidence>
<accession>Q0RQB7</accession>
<dbReference type="PROSITE" id="PS51296">
    <property type="entry name" value="RIESKE"/>
    <property type="match status" value="1"/>
</dbReference>
<dbReference type="HOGENOM" id="CLU_055690_1_4_11"/>
<keyword evidence="4" id="KW-0479">Metal-binding</keyword>
<dbReference type="InterPro" id="IPR036922">
    <property type="entry name" value="Rieske_2Fe-2S_sf"/>
</dbReference>
<feature type="domain" description="Rieske" evidence="11">
    <location>
        <begin position="83"/>
        <end position="175"/>
    </location>
</feature>
<dbReference type="CDD" id="cd03467">
    <property type="entry name" value="Rieske"/>
    <property type="match status" value="1"/>
</dbReference>
<dbReference type="eggNOG" id="COG2146">
    <property type="taxonomic scope" value="Bacteria"/>
</dbReference>
<evidence type="ECO:0000313" key="12">
    <source>
        <dbReference type="EMBL" id="CAJ60259.1"/>
    </source>
</evidence>
<evidence type="ECO:0000313" key="13">
    <source>
        <dbReference type="Proteomes" id="UP000000657"/>
    </source>
</evidence>
<dbReference type="RefSeq" id="WP_011602793.1">
    <property type="nucleotide sequence ID" value="NC_008278.1"/>
</dbReference>
<evidence type="ECO:0000256" key="2">
    <source>
        <dbReference type="ARBA" id="ARBA00015816"/>
    </source>
</evidence>
<feature type="compositionally biased region" description="Gly residues" evidence="10">
    <location>
        <begin position="67"/>
        <end position="81"/>
    </location>
</feature>
<comment type="function">
    <text evidence="1">Iron-sulfur subunit of the cytochrome bc1 complex, an essential component of the respiratory electron transport chain required for ATP synthesis. The bc1 complex catalyzes the oxidation of menaquinol and the reduction of cytochrome c in the respiratory chain. The bc1 complex operates through a Q-cycle mechanism that couples electron transfer to generation of the proton gradient that drives ATP synthesis.</text>
</comment>
<evidence type="ECO:0000256" key="1">
    <source>
        <dbReference type="ARBA" id="ARBA00002494"/>
    </source>
</evidence>
<evidence type="ECO:0000256" key="7">
    <source>
        <dbReference type="ARBA" id="ARBA00023157"/>
    </source>
</evidence>
<proteinExistence type="predicted"/>
<feature type="compositionally biased region" description="Low complexity" evidence="10">
    <location>
        <begin position="32"/>
        <end position="41"/>
    </location>
</feature>
<evidence type="ECO:0000256" key="9">
    <source>
        <dbReference type="ARBA" id="ARBA00034078"/>
    </source>
</evidence>
<dbReference type="PROSITE" id="PS51318">
    <property type="entry name" value="TAT"/>
    <property type="match status" value="1"/>
</dbReference>
<gene>
    <name evidence="12" type="ordered locus">FRAAL1604</name>
</gene>
<dbReference type="EMBL" id="CT573213">
    <property type="protein sequence ID" value="CAJ60259.1"/>
    <property type="molecule type" value="Genomic_DNA"/>
</dbReference>
<comment type="cofactor">
    <cofactor evidence="9">
        <name>[2Fe-2S] cluster</name>
        <dbReference type="ChEBI" id="CHEBI:190135"/>
    </cofactor>
</comment>
<dbReference type="PRINTS" id="PR00162">
    <property type="entry name" value="RIESKE"/>
</dbReference>
<dbReference type="InterPro" id="IPR005805">
    <property type="entry name" value="Rieske_Fe-S_prot_C"/>
</dbReference>
<dbReference type="InterPro" id="IPR017941">
    <property type="entry name" value="Rieske_2Fe-2S"/>
</dbReference>
<evidence type="ECO:0000256" key="4">
    <source>
        <dbReference type="ARBA" id="ARBA00022723"/>
    </source>
</evidence>
<dbReference type="GO" id="GO:0016705">
    <property type="term" value="F:oxidoreductase activity, acting on paired donors, with incorporation or reduction of molecular oxygen"/>
    <property type="evidence" value="ECO:0007669"/>
    <property type="project" value="UniProtKB-ARBA"/>
</dbReference>
<dbReference type="GO" id="GO:0004497">
    <property type="term" value="F:monooxygenase activity"/>
    <property type="evidence" value="ECO:0007669"/>
    <property type="project" value="UniProtKB-ARBA"/>
</dbReference>
<dbReference type="OrthoDB" id="25106at2"/>